<evidence type="ECO:0000313" key="2">
    <source>
        <dbReference type="EMBL" id="OHT04213.1"/>
    </source>
</evidence>
<protein>
    <recommendedName>
        <fullName evidence="4">F5/8 type C domain containing protein</fullName>
    </recommendedName>
</protein>
<reference evidence="2" key="1">
    <citation type="submission" date="2016-10" db="EMBL/GenBank/DDBJ databases">
        <authorList>
            <person name="Benchimol M."/>
            <person name="Almeida L.G."/>
            <person name="Vasconcelos A.T."/>
            <person name="Perreira-Neves A."/>
            <person name="Rosa I.A."/>
            <person name="Tasca T."/>
            <person name="Bogo M.R."/>
            <person name="de Souza W."/>
        </authorList>
    </citation>
    <scope>NUCLEOTIDE SEQUENCE [LARGE SCALE GENOMIC DNA]</scope>
    <source>
        <strain evidence="2">K</strain>
    </source>
</reference>
<evidence type="ECO:0008006" key="4">
    <source>
        <dbReference type="Google" id="ProtNLM"/>
    </source>
</evidence>
<dbReference type="EMBL" id="MLAK01000801">
    <property type="protein sequence ID" value="OHT04213.1"/>
    <property type="molecule type" value="Genomic_DNA"/>
</dbReference>
<feature type="compositionally biased region" description="Basic and acidic residues" evidence="1">
    <location>
        <begin position="321"/>
        <end position="336"/>
    </location>
</feature>
<name>A0A1J4K400_9EUKA</name>
<dbReference type="VEuPathDB" id="TrichDB:TRFO_28316"/>
<feature type="compositionally biased region" description="Basic residues" evidence="1">
    <location>
        <begin position="306"/>
        <end position="320"/>
    </location>
</feature>
<dbReference type="GeneID" id="94840807"/>
<keyword evidence="3" id="KW-1185">Reference proteome</keyword>
<dbReference type="AlphaFoldDB" id="A0A1J4K400"/>
<evidence type="ECO:0000256" key="1">
    <source>
        <dbReference type="SAM" id="MobiDB-lite"/>
    </source>
</evidence>
<dbReference type="InterPro" id="IPR011333">
    <property type="entry name" value="SKP1/BTB/POZ_sf"/>
</dbReference>
<evidence type="ECO:0000313" key="3">
    <source>
        <dbReference type="Proteomes" id="UP000179807"/>
    </source>
</evidence>
<sequence>MTKFSVELDGVLKNLRSIPPDFTIKTNNGDHKCHRLLAASFSGTILNHAKSMPDSNFIEINFPDPLNQFELITNIFYGEQIEITPDNIYFLAAAAFKLRISRLINAIREIDPPTAEGTPIEFDIDDPFNGVFSFLSQINPNYMQAVTVRASTSSSYGLPENVIIQEIAGKYWESEEMRPNPYIEFDFCKMKLNLQAYSLLSTDNASDNRDPHSWIVAGSNDGENWVTIDQVDNKSDLYGPNMTGVFECLEKENNDPYAIIRFEMTEPNFRGDWTFRLARVEFFGDLFEEILPKKEQPPAPQFQIIIKKKKKGKKGKKEKKEKHQASEESKETEDSY</sequence>
<dbReference type="Gene3D" id="3.30.710.10">
    <property type="entry name" value="Potassium Channel Kv1.1, Chain A"/>
    <property type="match status" value="1"/>
</dbReference>
<dbReference type="OrthoDB" id="624345at2759"/>
<gene>
    <name evidence="2" type="ORF">TRFO_28316</name>
</gene>
<organism evidence="2 3">
    <name type="scientific">Tritrichomonas foetus</name>
    <dbReference type="NCBI Taxonomy" id="1144522"/>
    <lineage>
        <taxon>Eukaryota</taxon>
        <taxon>Metamonada</taxon>
        <taxon>Parabasalia</taxon>
        <taxon>Tritrichomonadida</taxon>
        <taxon>Tritrichomonadidae</taxon>
        <taxon>Tritrichomonas</taxon>
    </lineage>
</organism>
<feature type="region of interest" description="Disordered" evidence="1">
    <location>
        <begin position="294"/>
        <end position="336"/>
    </location>
</feature>
<dbReference type="Gene3D" id="2.60.120.260">
    <property type="entry name" value="Galactose-binding domain-like"/>
    <property type="match status" value="1"/>
</dbReference>
<proteinExistence type="predicted"/>
<comment type="caution">
    <text evidence="2">The sequence shown here is derived from an EMBL/GenBank/DDBJ whole genome shotgun (WGS) entry which is preliminary data.</text>
</comment>
<dbReference type="SUPFAM" id="SSF49785">
    <property type="entry name" value="Galactose-binding domain-like"/>
    <property type="match status" value="1"/>
</dbReference>
<dbReference type="Proteomes" id="UP000179807">
    <property type="component" value="Unassembled WGS sequence"/>
</dbReference>
<dbReference type="InterPro" id="IPR008979">
    <property type="entry name" value="Galactose-bd-like_sf"/>
</dbReference>
<dbReference type="RefSeq" id="XP_068357349.1">
    <property type="nucleotide sequence ID" value="XM_068506103.1"/>
</dbReference>
<accession>A0A1J4K400</accession>
<dbReference type="SUPFAM" id="SSF54695">
    <property type="entry name" value="POZ domain"/>
    <property type="match status" value="1"/>
</dbReference>